<dbReference type="AlphaFoldDB" id="A0AAW1IG44"/>
<proteinExistence type="predicted"/>
<dbReference type="EMBL" id="JASPKY010000592">
    <property type="protein sequence ID" value="KAK9688394.1"/>
    <property type="molecule type" value="Genomic_DNA"/>
</dbReference>
<gene>
    <name evidence="1" type="ORF">QE152_g35573</name>
</gene>
<evidence type="ECO:0008006" key="3">
    <source>
        <dbReference type="Google" id="ProtNLM"/>
    </source>
</evidence>
<dbReference type="Proteomes" id="UP001458880">
    <property type="component" value="Unassembled WGS sequence"/>
</dbReference>
<reference evidence="1 2" key="1">
    <citation type="journal article" date="2024" name="BMC Genomics">
        <title>De novo assembly and annotation of Popillia japonica's genome with initial clues to its potential as an invasive pest.</title>
        <authorList>
            <person name="Cucini C."/>
            <person name="Boschi S."/>
            <person name="Funari R."/>
            <person name="Cardaioli E."/>
            <person name="Iannotti N."/>
            <person name="Marturano G."/>
            <person name="Paoli F."/>
            <person name="Bruttini M."/>
            <person name="Carapelli A."/>
            <person name="Frati F."/>
            <person name="Nardi F."/>
        </authorList>
    </citation>
    <scope>NUCLEOTIDE SEQUENCE [LARGE SCALE GENOMIC DNA]</scope>
    <source>
        <strain evidence="1">DMR45628</strain>
    </source>
</reference>
<sequence length="74" mass="8565">MLTSMILSSIYLSVAGTHIDSLLKLHRIFFASQETNITACMLYTCVAVRIIEIIFKYSLHIEYCGGLYRIQYWP</sequence>
<protein>
    <recommendedName>
        <fullName evidence="3">Secreted protein</fullName>
    </recommendedName>
</protein>
<name>A0AAW1IG44_POPJA</name>
<accession>A0AAW1IG44</accession>
<evidence type="ECO:0000313" key="1">
    <source>
        <dbReference type="EMBL" id="KAK9688394.1"/>
    </source>
</evidence>
<organism evidence="1 2">
    <name type="scientific">Popillia japonica</name>
    <name type="common">Japanese beetle</name>
    <dbReference type="NCBI Taxonomy" id="7064"/>
    <lineage>
        <taxon>Eukaryota</taxon>
        <taxon>Metazoa</taxon>
        <taxon>Ecdysozoa</taxon>
        <taxon>Arthropoda</taxon>
        <taxon>Hexapoda</taxon>
        <taxon>Insecta</taxon>
        <taxon>Pterygota</taxon>
        <taxon>Neoptera</taxon>
        <taxon>Endopterygota</taxon>
        <taxon>Coleoptera</taxon>
        <taxon>Polyphaga</taxon>
        <taxon>Scarabaeiformia</taxon>
        <taxon>Scarabaeidae</taxon>
        <taxon>Rutelinae</taxon>
        <taxon>Popillia</taxon>
    </lineage>
</organism>
<keyword evidence="2" id="KW-1185">Reference proteome</keyword>
<comment type="caution">
    <text evidence="1">The sequence shown here is derived from an EMBL/GenBank/DDBJ whole genome shotgun (WGS) entry which is preliminary data.</text>
</comment>
<evidence type="ECO:0000313" key="2">
    <source>
        <dbReference type="Proteomes" id="UP001458880"/>
    </source>
</evidence>